<dbReference type="GeneID" id="92904157"/>
<organism evidence="11 12">
    <name type="scientific">Aerococcus sanguinicola</name>
    <dbReference type="NCBI Taxonomy" id="119206"/>
    <lineage>
        <taxon>Bacteria</taxon>
        <taxon>Bacillati</taxon>
        <taxon>Bacillota</taxon>
        <taxon>Bacilli</taxon>
        <taxon>Lactobacillales</taxon>
        <taxon>Aerococcaceae</taxon>
        <taxon>Aerococcus</taxon>
    </lineage>
</organism>
<dbReference type="GO" id="GO:0045892">
    <property type="term" value="P:negative regulation of DNA-templated transcription"/>
    <property type="evidence" value="ECO:0007669"/>
    <property type="project" value="TreeGrafter"/>
</dbReference>
<dbReference type="RefSeq" id="WP_067976308.1">
    <property type="nucleotide sequence ID" value="NZ_CAJHKN010000001.1"/>
</dbReference>
<accession>A0A120I9G4</accession>
<feature type="binding site" evidence="10">
    <location>
        <position position="128"/>
    </location>
    <ligand>
        <name>Fe cation</name>
        <dbReference type="ChEBI" id="CHEBI:24875"/>
    </ligand>
</feature>
<evidence type="ECO:0000256" key="9">
    <source>
        <dbReference type="PIRSR" id="PIRSR602481-1"/>
    </source>
</evidence>
<keyword evidence="9" id="KW-0479">Metal-binding</keyword>
<feature type="binding site" evidence="9">
    <location>
        <position position="136"/>
    </location>
    <ligand>
        <name>Zn(2+)</name>
        <dbReference type="ChEBI" id="CHEBI:29105"/>
    </ligand>
</feature>
<keyword evidence="10" id="KW-0408">Iron</keyword>
<dbReference type="InterPro" id="IPR036388">
    <property type="entry name" value="WH-like_DNA-bd_sf"/>
</dbReference>
<dbReference type="Gene3D" id="1.10.10.10">
    <property type="entry name" value="Winged helix-like DNA-binding domain superfamily/Winged helix DNA-binding domain"/>
    <property type="match status" value="1"/>
</dbReference>
<evidence type="ECO:0000256" key="3">
    <source>
        <dbReference type="ARBA" id="ARBA00022490"/>
    </source>
</evidence>
<proteinExistence type="inferred from homology"/>
<dbReference type="CDD" id="cd07153">
    <property type="entry name" value="Fur_like"/>
    <property type="match status" value="1"/>
</dbReference>
<evidence type="ECO:0000313" key="11">
    <source>
        <dbReference type="EMBL" id="AMB94840.1"/>
    </source>
</evidence>
<keyword evidence="12" id="KW-1185">Reference proteome</keyword>
<keyword evidence="8" id="KW-0804">Transcription</keyword>
<dbReference type="InterPro" id="IPR043135">
    <property type="entry name" value="Fur_C"/>
</dbReference>
<keyword evidence="7" id="KW-0238">DNA-binding</keyword>
<evidence type="ECO:0000256" key="6">
    <source>
        <dbReference type="ARBA" id="ARBA00023015"/>
    </source>
</evidence>
<dbReference type="PANTHER" id="PTHR33202">
    <property type="entry name" value="ZINC UPTAKE REGULATION PROTEIN"/>
    <property type="match status" value="1"/>
</dbReference>
<evidence type="ECO:0000256" key="2">
    <source>
        <dbReference type="ARBA" id="ARBA00007957"/>
    </source>
</evidence>
<keyword evidence="4" id="KW-0678">Repressor</keyword>
<feature type="binding site" evidence="10">
    <location>
        <position position="93"/>
    </location>
    <ligand>
        <name>Fe cation</name>
        <dbReference type="ChEBI" id="CHEBI:24875"/>
    </ligand>
</feature>
<dbReference type="InterPro" id="IPR002481">
    <property type="entry name" value="FUR"/>
</dbReference>
<evidence type="ECO:0000256" key="10">
    <source>
        <dbReference type="PIRSR" id="PIRSR602481-2"/>
    </source>
</evidence>
<keyword evidence="5 9" id="KW-0862">Zinc</keyword>
<protein>
    <submittedName>
        <fullName evidence="11">Fur family transcriptional regulator</fullName>
    </submittedName>
</protein>
<dbReference type="PANTHER" id="PTHR33202:SF1">
    <property type="entry name" value="FERRIC UPTAKE REGULATION PROTEIN"/>
    <property type="match status" value="1"/>
</dbReference>
<feature type="binding site" evidence="9">
    <location>
        <position position="99"/>
    </location>
    <ligand>
        <name>Zn(2+)</name>
        <dbReference type="ChEBI" id="CHEBI:29105"/>
    </ligand>
</feature>
<dbReference type="AlphaFoldDB" id="A0A120I9G4"/>
<dbReference type="SUPFAM" id="SSF46785">
    <property type="entry name" value="Winged helix' DNA-binding domain"/>
    <property type="match status" value="1"/>
</dbReference>
<keyword evidence="6" id="KW-0805">Transcription regulation</keyword>
<dbReference type="Gene3D" id="3.30.1490.190">
    <property type="match status" value="1"/>
</dbReference>
<sequence length="144" mass="16618">MTNFVTESMDELKDAGYKYTQRRADLLAAFDQAEGQYLTAKEVQQTMEDKHPGMSFDTIYRNLKLFSDFHFLEETDVNGEMLFRKHCDPEIGHHHHFICENCGRAFPLEMCPLDFFSDQVPGAEIHSHDFKIMGLCADCSKQGK</sequence>
<evidence type="ECO:0000256" key="8">
    <source>
        <dbReference type="ARBA" id="ARBA00023163"/>
    </source>
</evidence>
<dbReference type="Pfam" id="PF01475">
    <property type="entry name" value="FUR"/>
    <property type="match status" value="1"/>
</dbReference>
<dbReference type="GO" id="GO:0005737">
    <property type="term" value="C:cytoplasm"/>
    <property type="evidence" value="ECO:0007669"/>
    <property type="project" value="UniProtKB-SubCell"/>
</dbReference>
<reference evidence="11 12" key="1">
    <citation type="journal article" date="2016" name="Genome Announc.">
        <title>Complete Genome Sequences of Aerococcus christensenii CCUG 28831T, Aerococcus sanguinicola CCUG 43001T, Aerococcus urinae CCUG 36881T, Aerococcus urinaeequi CCUG 28094T, Aerococcus urinaehominis CCUG 42038 BT, and Aerococcus viridans CCUG 4311T.</title>
        <authorList>
            <person name="Carkaci D."/>
            <person name="Dargis R."/>
            <person name="Nielsen X.C."/>
            <person name="Skovgaard O."/>
            <person name="Fuursted K."/>
            <person name="Christensen J.J."/>
        </authorList>
    </citation>
    <scope>NUCLEOTIDE SEQUENCE [LARGE SCALE GENOMIC DNA]</scope>
    <source>
        <strain evidence="11 12">CCUG43001</strain>
    </source>
</reference>
<dbReference type="InterPro" id="IPR036390">
    <property type="entry name" value="WH_DNA-bd_sf"/>
</dbReference>
<comment type="cofactor">
    <cofactor evidence="10">
        <name>Mn(2+)</name>
        <dbReference type="ChEBI" id="CHEBI:29035"/>
    </cofactor>
    <cofactor evidence="10">
        <name>Fe(2+)</name>
        <dbReference type="ChEBI" id="CHEBI:29033"/>
    </cofactor>
    <text evidence="10">Binds 1 Mn(2+) or Fe(2+) ion per subunit.</text>
</comment>
<comment type="subcellular location">
    <subcellularLocation>
        <location evidence="1">Cytoplasm</location>
    </subcellularLocation>
</comment>
<keyword evidence="3" id="KW-0963">Cytoplasm</keyword>
<evidence type="ECO:0000256" key="1">
    <source>
        <dbReference type="ARBA" id="ARBA00004496"/>
    </source>
</evidence>
<dbReference type="GO" id="GO:1900376">
    <property type="term" value="P:regulation of secondary metabolite biosynthetic process"/>
    <property type="evidence" value="ECO:0007669"/>
    <property type="project" value="TreeGrafter"/>
</dbReference>
<evidence type="ECO:0000256" key="7">
    <source>
        <dbReference type="ARBA" id="ARBA00023125"/>
    </source>
</evidence>
<dbReference type="GO" id="GO:0008270">
    <property type="term" value="F:zinc ion binding"/>
    <property type="evidence" value="ECO:0007669"/>
    <property type="project" value="TreeGrafter"/>
</dbReference>
<comment type="cofactor">
    <cofactor evidence="9">
        <name>Zn(2+)</name>
        <dbReference type="ChEBI" id="CHEBI:29105"/>
    </cofactor>
    <text evidence="9">Binds 1 zinc ion per subunit.</text>
</comment>
<dbReference type="GO" id="GO:0003700">
    <property type="term" value="F:DNA-binding transcription factor activity"/>
    <property type="evidence" value="ECO:0007669"/>
    <property type="project" value="InterPro"/>
</dbReference>
<reference evidence="12" key="2">
    <citation type="submission" date="2016-01" db="EMBL/GenBank/DDBJ databases">
        <title>Six Aerococcus type strain genome sequencing and assembly using PacBio and Illumina Hiseq.</title>
        <authorList>
            <person name="Carkaci D."/>
            <person name="Dargis R."/>
            <person name="Nielsen X.C."/>
            <person name="Skovgaard O."/>
            <person name="Fuursted K."/>
            <person name="Christensen J.J."/>
        </authorList>
    </citation>
    <scope>NUCLEOTIDE SEQUENCE [LARGE SCALE GENOMIC DNA]</scope>
    <source>
        <strain evidence="12">CCUG43001</strain>
    </source>
</reference>
<comment type="similarity">
    <text evidence="2">Belongs to the Fur family.</text>
</comment>
<dbReference type="KEGG" id="asan:AWM72_08750"/>
<gene>
    <name evidence="11" type="ORF">AWM72_08750</name>
</gene>
<evidence type="ECO:0000313" key="12">
    <source>
        <dbReference type="Proteomes" id="UP000069912"/>
    </source>
</evidence>
<dbReference type="EMBL" id="CP014160">
    <property type="protein sequence ID" value="AMB94840.1"/>
    <property type="molecule type" value="Genomic_DNA"/>
</dbReference>
<name>A0A120I9G4_9LACT</name>
<dbReference type="GO" id="GO:0000976">
    <property type="term" value="F:transcription cis-regulatory region binding"/>
    <property type="evidence" value="ECO:0007669"/>
    <property type="project" value="TreeGrafter"/>
</dbReference>
<feature type="binding site" evidence="9">
    <location>
        <position position="102"/>
    </location>
    <ligand>
        <name>Zn(2+)</name>
        <dbReference type="ChEBI" id="CHEBI:29105"/>
    </ligand>
</feature>
<evidence type="ECO:0000256" key="4">
    <source>
        <dbReference type="ARBA" id="ARBA00022491"/>
    </source>
</evidence>
<feature type="binding site" evidence="9">
    <location>
        <position position="139"/>
    </location>
    <ligand>
        <name>Zn(2+)</name>
        <dbReference type="ChEBI" id="CHEBI:29105"/>
    </ligand>
</feature>
<dbReference type="Proteomes" id="UP000069912">
    <property type="component" value="Chromosome"/>
</dbReference>
<evidence type="ECO:0000256" key="5">
    <source>
        <dbReference type="ARBA" id="ARBA00022833"/>
    </source>
</evidence>